<dbReference type="PANTHER" id="PTHR12320">
    <property type="entry name" value="PROTEIN PHOSPHATASE 2C"/>
    <property type="match status" value="1"/>
</dbReference>
<evidence type="ECO:0000256" key="2">
    <source>
        <dbReference type="SAM" id="MobiDB-lite"/>
    </source>
</evidence>
<sequence length="121" mass="13686">MKIVIKGNKKKAEEVVEDNEKPRKPLKIVIKHSGNRKREAECEPKDDNGNRSKRMKIIIKKKGLTKSEQEKPLGEDAYVVADEEQTIGVDNGVGGWAKRGIDSGEFARELMKNAITEVRRE</sequence>
<comment type="catalytic activity">
    <reaction evidence="1">
        <text>O-phospho-L-seryl-[protein] + H2O = L-seryl-[protein] + phosphate</text>
        <dbReference type="Rhea" id="RHEA:20629"/>
        <dbReference type="Rhea" id="RHEA-COMP:9863"/>
        <dbReference type="Rhea" id="RHEA-COMP:11604"/>
        <dbReference type="ChEBI" id="CHEBI:15377"/>
        <dbReference type="ChEBI" id="CHEBI:29999"/>
        <dbReference type="ChEBI" id="CHEBI:43474"/>
        <dbReference type="ChEBI" id="CHEBI:83421"/>
        <dbReference type="EC" id="3.1.3.16"/>
    </reaction>
</comment>
<comment type="cofactor">
    <cofactor evidence="1">
        <name>Mn(2+)</name>
        <dbReference type="ChEBI" id="CHEBI:29035"/>
    </cofactor>
</comment>
<accession>A0AA88JG03</accession>
<comment type="catalytic activity">
    <reaction evidence="1">
        <text>O-phospho-L-threonyl-[protein] + H2O = L-threonyl-[protein] + phosphate</text>
        <dbReference type="Rhea" id="RHEA:47004"/>
        <dbReference type="Rhea" id="RHEA-COMP:11060"/>
        <dbReference type="Rhea" id="RHEA-COMP:11605"/>
        <dbReference type="ChEBI" id="CHEBI:15377"/>
        <dbReference type="ChEBI" id="CHEBI:30013"/>
        <dbReference type="ChEBI" id="CHEBI:43474"/>
        <dbReference type="ChEBI" id="CHEBI:61977"/>
        <dbReference type="EC" id="3.1.3.16"/>
    </reaction>
</comment>
<evidence type="ECO:0000313" key="3">
    <source>
        <dbReference type="EMBL" id="GMN72560.1"/>
    </source>
</evidence>
<keyword evidence="1" id="KW-0479">Metal-binding</keyword>
<feature type="compositionally biased region" description="Basic and acidic residues" evidence="2">
    <location>
        <begin position="36"/>
        <end position="50"/>
    </location>
</feature>
<keyword evidence="1" id="KW-0904">Protein phosphatase</keyword>
<name>A0AA88JG03_FICCA</name>
<dbReference type="EMBL" id="BTGU01012962">
    <property type="protein sequence ID" value="GMN72560.1"/>
    <property type="molecule type" value="Genomic_DNA"/>
</dbReference>
<comment type="similarity">
    <text evidence="1">Belongs to the PP2C family.</text>
</comment>
<dbReference type="AlphaFoldDB" id="A0AA88JG03"/>
<dbReference type="GO" id="GO:0046872">
    <property type="term" value="F:metal ion binding"/>
    <property type="evidence" value="ECO:0007669"/>
    <property type="project" value="UniProtKB-UniRule"/>
</dbReference>
<dbReference type="Proteomes" id="UP001187192">
    <property type="component" value="Unassembled WGS sequence"/>
</dbReference>
<keyword evidence="1" id="KW-0378">Hydrolase</keyword>
<comment type="cofactor">
    <cofactor evidence="1">
        <name>Mg(2+)</name>
        <dbReference type="ChEBI" id="CHEBI:18420"/>
    </cofactor>
</comment>
<protein>
    <recommendedName>
        <fullName evidence="1">Protein phosphatase</fullName>
        <ecNumber evidence="1">3.1.3.16</ecNumber>
    </recommendedName>
</protein>
<keyword evidence="1" id="KW-0464">Manganese</keyword>
<dbReference type="GO" id="GO:0004722">
    <property type="term" value="F:protein serine/threonine phosphatase activity"/>
    <property type="evidence" value="ECO:0007669"/>
    <property type="project" value="UniProtKB-EC"/>
</dbReference>
<keyword evidence="1" id="KW-0460">Magnesium</keyword>
<dbReference type="PANTHER" id="PTHR12320:SF81">
    <property type="entry name" value="PROTEIN PHOSPHATASE 2C 23-RELATED"/>
    <property type="match status" value="1"/>
</dbReference>
<dbReference type="InterPro" id="IPR039123">
    <property type="entry name" value="PPTC7"/>
</dbReference>
<gene>
    <name evidence="3" type="ORF">TIFTF001_053582</name>
</gene>
<dbReference type="EC" id="3.1.3.16" evidence="1"/>
<feature type="region of interest" description="Disordered" evidence="2">
    <location>
        <begin position="33"/>
        <end position="53"/>
    </location>
</feature>
<reference evidence="3" key="1">
    <citation type="submission" date="2023-07" db="EMBL/GenBank/DDBJ databases">
        <title>draft genome sequence of fig (Ficus carica).</title>
        <authorList>
            <person name="Takahashi T."/>
            <person name="Nishimura K."/>
        </authorList>
    </citation>
    <scope>NUCLEOTIDE SEQUENCE</scope>
</reference>
<evidence type="ECO:0000256" key="1">
    <source>
        <dbReference type="RuleBase" id="RU366020"/>
    </source>
</evidence>
<organism evidence="3 4">
    <name type="scientific">Ficus carica</name>
    <name type="common">Common fig</name>
    <dbReference type="NCBI Taxonomy" id="3494"/>
    <lineage>
        <taxon>Eukaryota</taxon>
        <taxon>Viridiplantae</taxon>
        <taxon>Streptophyta</taxon>
        <taxon>Embryophyta</taxon>
        <taxon>Tracheophyta</taxon>
        <taxon>Spermatophyta</taxon>
        <taxon>Magnoliopsida</taxon>
        <taxon>eudicotyledons</taxon>
        <taxon>Gunneridae</taxon>
        <taxon>Pentapetalae</taxon>
        <taxon>rosids</taxon>
        <taxon>fabids</taxon>
        <taxon>Rosales</taxon>
        <taxon>Moraceae</taxon>
        <taxon>Ficeae</taxon>
        <taxon>Ficus</taxon>
    </lineage>
</organism>
<feature type="non-terminal residue" evidence="3">
    <location>
        <position position="121"/>
    </location>
</feature>
<comment type="caution">
    <text evidence="3">The sequence shown here is derived from an EMBL/GenBank/DDBJ whole genome shotgun (WGS) entry which is preliminary data.</text>
</comment>
<proteinExistence type="inferred from homology"/>
<keyword evidence="4" id="KW-1185">Reference proteome</keyword>
<evidence type="ECO:0000313" key="4">
    <source>
        <dbReference type="Proteomes" id="UP001187192"/>
    </source>
</evidence>